<keyword evidence="3" id="KW-1003">Cell membrane</keyword>
<evidence type="ECO:0000256" key="1">
    <source>
        <dbReference type="ARBA" id="ARBA00004651"/>
    </source>
</evidence>
<feature type="domain" description="ABC transporter" evidence="10">
    <location>
        <begin position="356"/>
        <end position="597"/>
    </location>
</feature>
<dbReference type="PROSITE" id="PS50893">
    <property type="entry name" value="ABC_TRANSPORTER_2"/>
    <property type="match status" value="1"/>
</dbReference>
<dbReference type="Gene3D" id="3.40.50.300">
    <property type="entry name" value="P-loop containing nucleotide triphosphate hydrolases"/>
    <property type="match status" value="1"/>
</dbReference>
<dbReference type="SUPFAM" id="SSF90123">
    <property type="entry name" value="ABC transporter transmembrane region"/>
    <property type="match status" value="1"/>
</dbReference>
<dbReference type="InterPro" id="IPR039421">
    <property type="entry name" value="Type_1_exporter"/>
</dbReference>
<comment type="caution">
    <text evidence="11">The sequence shown here is derived from an EMBL/GenBank/DDBJ whole genome shotgun (WGS) entry which is preliminary data.</text>
</comment>
<evidence type="ECO:0000313" key="11">
    <source>
        <dbReference type="EMBL" id="PJC23309.1"/>
    </source>
</evidence>
<keyword evidence="7 9" id="KW-1133">Transmembrane helix</keyword>
<evidence type="ECO:0000256" key="4">
    <source>
        <dbReference type="ARBA" id="ARBA00022692"/>
    </source>
</evidence>
<evidence type="ECO:0000256" key="7">
    <source>
        <dbReference type="ARBA" id="ARBA00022989"/>
    </source>
</evidence>
<evidence type="ECO:0000256" key="5">
    <source>
        <dbReference type="ARBA" id="ARBA00022741"/>
    </source>
</evidence>
<dbReference type="InterPro" id="IPR003593">
    <property type="entry name" value="AAA+_ATPase"/>
</dbReference>
<keyword evidence="2" id="KW-0813">Transport</keyword>
<keyword evidence="8 9" id="KW-0472">Membrane</keyword>
<reference evidence="12" key="1">
    <citation type="submission" date="2017-09" db="EMBL/GenBank/DDBJ databases">
        <title>Depth-based differentiation of microbial function through sediment-hosted aquifers and enrichment of novel symbionts in the deep terrestrial subsurface.</title>
        <authorList>
            <person name="Probst A.J."/>
            <person name="Ladd B."/>
            <person name="Jarett J.K."/>
            <person name="Geller-Mcgrath D.E."/>
            <person name="Sieber C.M.K."/>
            <person name="Emerson J.B."/>
            <person name="Anantharaman K."/>
            <person name="Thomas B.C."/>
            <person name="Malmstrom R."/>
            <person name="Stieglmeier M."/>
            <person name="Klingl A."/>
            <person name="Woyke T."/>
            <person name="Ryan C.M."/>
            <person name="Banfield J.F."/>
        </authorList>
    </citation>
    <scope>NUCLEOTIDE SEQUENCE [LARGE SCALE GENOMIC DNA]</scope>
</reference>
<evidence type="ECO:0000256" key="6">
    <source>
        <dbReference type="ARBA" id="ARBA00022840"/>
    </source>
</evidence>
<dbReference type="Proteomes" id="UP000229756">
    <property type="component" value="Unassembled WGS sequence"/>
</dbReference>
<evidence type="ECO:0000256" key="8">
    <source>
        <dbReference type="ARBA" id="ARBA00023136"/>
    </source>
</evidence>
<dbReference type="GO" id="GO:0005886">
    <property type="term" value="C:plasma membrane"/>
    <property type="evidence" value="ECO:0007669"/>
    <property type="project" value="UniProtKB-SubCell"/>
</dbReference>
<keyword evidence="5" id="KW-0547">Nucleotide-binding</keyword>
<dbReference type="InterPro" id="IPR027417">
    <property type="entry name" value="P-loop_NTPase"/>
</dbReference>
<feature type="transmembrane region" description="Helical" evidence="9">
    <location>
        <begin position="75"/>
        <end position="100"/>
    </location>
</feature>
<gene>
    <name evidence="11" type="ORF">CO058_04055</name>
</gene>
<organism evidence="11 12">
    <name type="scientific">candidate division WWE3 bacterium CG_4_9_14_0_2_um_filter_35_11</name>
    <dbReference type="NCBI Taxonomy" id="1975077"/>
    <lineage>
        <taxon>Bacteria</taxon>
        <taxon>Katanobacteria</taxon>
    </lineage>
</organism>
<evidence type="ECO:0000256" key="9">
    <source>
        <dbReference type="SAM" id="Phobius"/>
    </source>
</evidence>
<dbReference type="GO" id="GO:0015421">
    <property type="term" value="F:ABC-type oligopeptide transporter activity"/>
    <property type="evidence" value="ECO:0007669"/>
    <property type="project" value="TreeGrafter"/>
</dbReference>
<evidence type="ECO:0000256" key="2">
    <source>
        <dbReference type="ARBA" id="ARBA00022448"/>
    </source>
</evidence>
<dbReference type="SMART" id="SM00382">
    <property type="entry name" value="AAA"/>
    <property type="match status" value="1"/>
</dbReference>
<sequence length="605" mass="69229">MEVKIQTKIDVKQFLKVVKWILTLYFRMSPVRTLFLMVARIASSSRGLVMTFLFGKLIDVVTQQALSQNPDITSVYVPLGSLLVYYLVFEGILNELGYYCRRSLRYLSRSELNIIFYQKMNELGIQTLELPEMQDKIKRADEWLRDSMHVLEQVVDLIANIVLSIASAVIIYKYIPAMVPLLVIYALIRFLPDRYFSKQDFNWQVENTESSRKARMLSNILADPKELLEIKINSAYNFLDNKVRSFYDWYNAGMIKIIRNTHTTNFSLGIGQSIFGIAGYFVIIRKTILGALTVGDMLFQFRALDNFSGSLSHTLETVSSMYDVAIKMTDVVDVFEATPVHSDGRQKLDTSKPPEIEFCNVSFKYPNAGTYVFKDLNFKFKSGENVAIVGHNGAGKTTLVKLLARVYRVSKGEILINGININDLQIDNLYKQIGVLFQEYSFYAYLSAKENIIIGNHSKKFTDADVINASINAEAHEFISEYKDGYNQILSEHIEGGIRPSTGQKQKIAIARFFFRNPSLAIFDEPTSAIDAVSEYRIFNKIYKFFRKKTVVIISHRFSTVRNADTIFVINKGKLIEEGSHQMLMRQNGYYAKAFNLQAKGYKET</sequence>
<keyword evidence="6" id="KW-0067">ATP-binding</keyword>
<dbReference type="PANTHER" id="PTHR43394">
    <property type="entry name" value="ATP-DEPENDENT PERMEASE MDL1, MITOCHONDRIAL"/>
    <property type="match status" value="1"/>
</dbReference>
<dbReference type="InterPro" id="IPR036640">
    <property type="entry name" value="ABC1_TM_sf"/>
</dbReference>
<accession>A0A2M8EKQ3</accession>
<dbReference type="InterPro" id="IPR003439">
    <property type="entry name" value="ABC_transporter-like_ATP-bd"/>
</dbReference>
<comment type="subcellular location">
    <subcellularLocation>
        <location evidence="1">Cell membrane</location>
        <topology evidence="1">Multi-pass membrane protein</topology>
    </subcellularLocation>
</comment>
<dbReference type="EMBL" id="PFSJ01000030">
    <property type="protein sequence ID" value="PJC23309.1"/>
    <property type="molecule type" value="Genomic_DNA"/>
</dbReference>
<dbReference type="Gene3D" id="1.20.1560.10">
    <property type="entry name" value="ABC transporter type 1, transmembrane domain"/>
    <property type="match status" value="1"/>
</dbReference>
<evidence type="ECO:0000313" key="12">
    <source>
        <dbReference type="Proteomes" id="UP000229756"/>
    </source>
</evidence>
<dbReference type="Pfam" id="PF00005">
    <property type="entry name" value="ABC_tran"/>
    <property type="match status" value="1"/>
</dbReference>
<protein>
    <recommendedName>
        <fullName evidence="10">ABC transporter domain-containing protein</fullName>
    </recommendedName>
</protein>
<dbReference type="AlphaFoldDB" id="A0A2M8EKQ3"/>
<name>A0A2M8EKQ3_UNCKA</name>
<dbReference type="SUPFAM" id="SSF52540">
    <property type="entry name" value="P-loop containing nucleoside triphosphate hydrolases"/>
    <property type="match status" value="1"/>
</dbReference>
<dbReference type="PANTHER" id="PTHR43394:SF1">
    <property type="entry name" value="ATP-BINDING CASSETTE SUB-FAMILY B MEMBER 10, MITOCHONDRIAL"/>
    <property type="match status" value="1"/>
</dbReference>
<dbReference type="FunFam" id="3.40.50.300:FF:000854">
    <property type="entry name" value="Multidrug ABC transporter ATP-binding protein"/>
    <property type="match status" value="1"/>
</dbReference>
<evidence type="ECO:0000259" key="10">
    <source>
        <dbReference type="PROSITE" id="PS50893"/>
    </source>
</evidence>
<dbReference type="GO" id="GO:0005524">
    <property type="term" value="F:ATP binding"/>
    <property type="evidence" value="ECO:0007669"/>
    <property type="project" value="UniProtKB-KW"/>
</dbReference>
<evidence type="ECO:0000256" key="3">
    <source>
        <dbReference type="ARBA" id="ARBA00022475"/>
    </source>
</evidence>
<keyword evidence="4 9" id="KW-0812">Transmembrane</keyword>
<dbReference type="GO" id="GO:0016887">
    <property type="term" value="F:ATP hydrolysis activity"/>
    <property type="evidence" value="ECO:0007669"/>
    <property type="project" value="InterPro"/>
</dbReference>
<proteinExistence type="predicted"/>